<comment type="function">
    <text evidence="7">Single strand-specific metallo-endoribonuclease involved in late-stage 70S ribosome quality control and in maturation of the 3' terminus of the 16S rRNA.</text>
</comment>
<dbReference type="Pfam" id="PF02130">
    <property type="entry name" value="YbeY"/>
    <property type="match status" value="1"/>
</dbReference>
<evidence type="ECO:0000256" key="4">
    <source>
        <dbReference type="ARBA" id="ARBA00022759"/>
    </source>
</evidence>
<evidence type="ECO:0000256" key="7">
    <source>
        <dbReference type="HAMAP-Rule" id="MF_00009"/>
    </source>
</evidence>
<dbReference type="NCBIfam" id="TIGR00043">
    <property type="entry name" value="rRNA maturation RNase YbeY"/>
    <property type="match status" value="1"/>
</dbReference>
<protein>
    <recommendedName>
        <fullName evidence="7">Endoribonuclease YbeY</fullName>
        <ecNumber evidence="7">3.1.-.-</ecNumber>
    </recommendedName>
</protein>
<feature type="binding site" evidence="7">
    <location>
        <position position="115"/>
    </location>
    <ligand>
        <name>Zn(2+)</name>
        <dbReference type="ChEBI" id="CHEBI:29105"/>
        <note>catalytic</note>
    </ligand>
</feature>
<keyword evidence="4 7" id="KW-0255">Endonuclease</keyword>
<feature type="binding site" evidence="7">
    <location>
        <position position="109"/>
    </location>
    <ligand>
        <name>Zn(2+)</name>
        <dbReference type="ChEBI" id="CHEBI:29105"/>
        <note>catalytic</note>
    </ligand>
</feature>
<dbReference type="OrthoDB" id="9811984at2"/>
<dbReference type="RefSeq" id="WP_120709987.1">
    <property type="nucleotide sequence ID" value="NZ_RBCJ01000001.1"/>
</dbReference>
<keyword evidence="2 7" id="KW-0540">Nuclease</keyword>
<keyword evidence="10" id="KW-1185">Reference proteome</keyword>
<comment type="similarity">
    <text evidence="1 7">Belongs to the endoribonuclease YbeY family.</text>
</comment>
<dbReference type="SUPFAM" id="SSF55486">
    <property type="entry name" value="Metalloproteases ('zincins'), catalytic domain"/>
    <property type="match status" value="1"/>
</dbReference>
<dbReference type="InterPro" id="IPR020549">
    <property type="entry name" value="YbeY_CS"/>
</dbReference>
<reference evidence="9 10" key="1">
    <citation type="submission" date="2018-10" db="EMBL/GenBank/DDBJ databases">
        <title>Ulvibacterium marinum gen. nov., sp. nov., a novel marine bacterium of the family Flavobacteriaceae, isolated from a culture of the green alga Ulva prolifera.</title>
        <authorList>
            <person name="Zhang Z."/>
        </authorList>
    </citation>
    <scope>NUCLEOTIDE SEQUENCE [LARGE SCALE GENOMIC DNA]</scope>
    <source>
        <strain evidence="9 10">CCMM003</strain>
    </source>
</reference>
<dbReference type="EMBL" id="RBCJ01000001">
    <property type="protein sequence ID" value="RKN82796.1"/>
    <property type="molecule type" value="Genomic_DNA"/>
</dbReference>
<sequence length="140" mass="16571">MIEFCFETEFELQDKKRYVEWLAQIVASEGREVGNLSFVFCDDTYLLEINQKFLGHDSLTDVITFDYSDDDVLFGDVFISTERLKENSYKFNSKFVDELQRVMAHGVLHLLGYDDKSDDDSKEMRSKEEEKMKLFHVEHQ</sequence>
<accession>A0A3B0CHE9</accession>
<dbReference type="InterPro" id="IPR002036">
    <property type="entry name" value="YbeY"/>
</dbReference>
<dbReference type="PANTHER" id="PTHR46986:SF1">
    <property type="entry name" value="ENDORIBONUCLEASE YBEY, CHLOROPLASTIC"/>
    <property type="match status" value="1"/>
</dbReference>
<dbReference type="GO" id="GO:0008270">
    <property type="term" value="F:zinc ion binding"/>
    <property type="evidence" value="ECO:0007669"/>
    <property type="project" value="UniProtKB-UniRule"/>
</dbReference>
<gene>
    <name evidence="7 9" type="primary">ybeY</name>
    <name evidence="9" type="ORF">D7Z94_02845</name>
</gene>
<dbReference type="AlphaFoldDB" id="A0A3B0CHE9"/>
<keyword evidence="6 7" id="KW-0862">Zinc</keyword>
<dbReference type="GO" id="GO:0004521">
    <property type="term" value="F:RNA endonuclease activity"/>
    <property type="evidence" value="ECO:0007669"/>
    <property type="project" value="UniProtKB-UniRule"/>
</dbReference>
<feature type="region of interest" description="Disordered" evidence="8">
    <location>
        <begin position="117"/>
        <end position="140"/>
    </location>
</feature>
<keyword evidence="3 7" id="KW-0479">Metal-binding</keyword>
<dbReference type="PROSITE" id="PS01306">
    <property type="entry name" value="UPF0054"/>
    <property type="match status" value="1"/>
</dbReference>
<organism evidence="9 10">
    <name type="scientific">Ulvibacterium marinum</name>
    <dbReference type="NCBI Taxonomy" id="2419782"/>
    <lineage>
        <taxon>Bacteria</taxon>
        <taxon>Pseudomonadati</taxon>
        <taxon>Bacteroidota</taxon>
        <taxon>Flavobacteriia</taxon>
        <taxon>Flavobacteriales</taxon>
        <taxon>Flavobacteriaceae</taxon>
        <taxon>Ulvibacterium</taxon>
    </lineage>
</organism>
<dbReference type="EC" id="3.1.-.-" evidence="7"/>
<evidence type="ECO:0000313" key="9">
    <source>
        <dbReference type="EMBL" id="RKN82796.1"/>
    </source>
</evidence>
<evidence type="ECO:0000256" key="1">
    <source>
        <dbReference type="ARBA" id="ARBA00010875"/>
    </source>
</evidence>
<feature type="binding site" evidence="7">
    <location>
        <position position="105"/>
    </location>
    <ligand>
        <name>Zn(2+)</name>
        <dbReference type="ChEBI" id="CHEBI:29105"/>
        <note>catalytic</note>
    </ligand>
</feature>
<dbReference type="Proteomes" id="UP000276603">
    <property type="component" value="Unassembled WGS sequence"/>
</dbReference>
<dbReference type="HAMAP" id="MF_00009">
    <property type="entry name" value="Endoribonucl_YbeY"/>
    <property type="match status" value="1"/>
</dbReference>
<evidence type="ECO:0000256" key="8">
    <source>
        <dbReference type="SAM" id="MobiDB-lite"/>
    </source>
</evidence>
<comment type="caution">
    <text evidence="9">The sequence shown here is derived from an EMBL/GenBank/DDBJ whole genome shotgun (WGS) entry which is preliminary data.</text>
</comment>
<evidence type="ECO:0000256" key="5">
    <source>
        <dbReference type="ARBA" id="ARBA00022801"/>
    </source>
</evidence>
<dbReference type="PANTHER" id="PTHR46986">
    <property type="entry name" value="ENDORIBONUCLEASE YBEY, CHLOROPLASTIC"/>
    <property type="match status" value="1"/>
</dbReference>
<keyword evidence="7" id="KW-0690">Ribosome biogenesis</keyword>
<comment type="subcellular location">
    <subcellularLocation>
        <location evidence="7">Cytoplasm</location>
    </subcellularLocation>
</comment>
<dbReference type="GO" id="GO:0005737">
    <property type="term" value="C:cytoplasm"/>
    <property type="evidence" value="ECO:0007669"/>
    <property type="project" value="UniProtKB-SubCell"/>
</dbReference>
<keyword evidence="7" id="KW-0963">Cytoplasm</keyword>
<feature type="compositionally biased region" description="Basic and acidic residues" evidence="8">
    <location>
        <begin position="122"/>
        <end position="140"/>
    </location>
</feature>
<dbReference type="InterPro" id="IPR023091">
    <property type="entry name" value="MetalPrtase_cat_dom_sf_prd"/>
</dbReference>
<proteinExistence type="inferred from homology"/>
<evidence type="ECO:0000256" key="6">
    <source>
        <dbReference type="ARBA" id="ARBA00022833"/>
    </source>
</evidence>
<keyword evidence="5 7" id="KW-0378">Hydrolase</keyword>
<dbReference type="GO" id="GO:0006364">
    <property type="term" value="P:rRNA processing"/>
    <property type="evidence" value="ECO:0007669"/>
    <property type="project" value="UniProtKB-UniRule"/>
</dbReference>
<dbReference type="GO" id="GO:0004222">
    <property type="term" value="F:metalloendopeptidase activity"/>
    <property type="evidence" value="ECO:0007669"/>
    <property type="project" value="InterPro"/>
</dbReference>
<evidence type="ECO:0000256" key="2">
    <source>
        <dbReference type="ARBA" id="ARBA00022722"/>
    </source>
</evidence>
<comment type="cofactor">
    <cofactor evidence="7">
        <name>Zn(2+)</name>
        <dbReference type="ChEBI" id="CHEBI:29105"/>
    </cofactor>
    <text evidence="7">Binds 1 zinc ion.</text>
</comment>
<keyword evidence="7" id="KW-0698">rRNA processing</keyword>
<evidence type="ECO:0000256" key="3">
    <source>
        <dbReference type="ARBA" id="ARBA00022723"/>
    </source>
</evidence>
<dbReference type="Gene3D" id="3.40.390.30">
    <property type="entry name" value="Metalloproteases ('zincins'), catalytic domain"/>
    <property type="match status" value="1"/>
</dbReference>
<evidence type="ECO:0000313" key="10">
    <source>
        <dbReference type="Proteomes" id="UP000276603"/>
    </source>
</evidence>
<name>A0A3B0CHE9_9FLAO</name>